<dbReference type="eggNOG" id="COG1333">
    <property type="taxonomic scope" value="Bacteria"/>
</dbReference>
<keyword evidence="5 7" id="KW-0472">Membrane</keyword>
<dbReference type="RefSeq" id="WP_012865747.1">
    <property type="nucleotide sequence ID" value="NC_013521.1"/>
</dbReference>
<feature type="transmembrane region" description="Helical" evidence="7">
    <location>
        <begin position="58"/>
        <end position="76"/>
    </location>
</feature>
<evidence type="ECO:0000256" key="6">
    <source>
        <dbReference type="SAM" id="MobiDB-lite"/>
    </source>
</evidence>
<dbReference type="PANTHER" id="PTHR31566:SF0">
    <property type="entry name" value="CYTOCHROME C BIOGENESIS PROTEIN CCS1, CHLOROPLASTIC"/>
    <property type="match status" value="1"/>
</dbReference>
<dbReference type="GO" id="GO:0017004">
    <property type="term" value="P:cytochrome complex assembly"/>
    <property type="evidence" value="ECO:0007669"/>
    <property type="project" value="UniProtKB-KW"/>
</dbReference>
<feature type="compositionally biased region" description="Low complexity" evidence="6">
    <location>
        <begin position="576"/>
        <end position="596"/>
    </location>
</feature>
<evidence type="ECO:0000256" key="3">
    <source>
        <dbReference type="ARBA" id="ARBA00022748"/>
    </source>
</evidence>
<dbReference type="STRING" id="446469.Sked_07220"/>
<reference evidence="9 10" key="1">
    <citation type="journal article" date="2009" name="Stand. Genomic Sci.">
        <title>Complete genome sequence of Sanguibacter keddieii type strain (ST-74).</title>
        <authorList>
            <person name="Ivanova N."/>
            <person name="Sikorski J."/>
            <person name="Sims D."/>
            <person name="Brettin T."/>
            <person name="Detter J.C."/>
            <person name="Han C."/>
            <person name="Lapidus A."/>
            <person name="Copeland A."/>
            <person name="Glavina Del Rio T."/>
            <person name="Nolan M."/>
            <person name="Chen F."/>
            <person name="Lucas S."/>
            <person name="Tice H."/>
            <person name="Cheng J.F."/>
            <person name="Bruce D."/>
            <person name="Goodwin L."/>
            <person name="Pitluck S."/>
            <person name="Pati A."/>
            <person name="Mavromatis K."/>
            <person name="Chen A."/>
            <person name="Palaniappan K."/>
            <person name="D'haeseleer P."/>
            <person name="Chain P."/>
            <person name="Bristow J."/>
            <person name="Eisen J.A."/>
            <person name="Markowitz V."/>
            <person name="Hugenholtz P."/>
            <person name="Goker M."/>
            <person name="Pukall R."/>
            <person name="Klenk H.P."/>
            <person name="Kyrpides N.C."/>
        </authorList>
    </citation>
    <scope>NUCLEOTIDE SEQUENCE [LARGE SCALE GENOMIC DNA]</scope>
    <source>
        <strain evidence="10">ATCC 51767 / DSM 10542 / NCFB 3025 / ST-74</strain>
    </source>
</reference>
<dbReference type="KEGG" id="ske:Sked_07220"/>
<keyword evidence="10" id="KW-1185">Reference proteome</keyword>
<feature type="transmembrane region" description="Helical" evidence="7">
    <location>
        <begin position="217"/>
        <end position="236"/>
    </location>
</feature>
<evidence type="ECO:0000256" key="5">
    <source>
        <dbReference type="ARBA" id="ARBA00023136"/>
    </source>
</evidence>
<keyword evidence="4 7" id="KW-1133">Transmembrane helix</keyword>
<evidence type="ECO:0000256" key="4">
    <source>
        <dbReference type="ARBA" id="ARBA00022989"/>
    </source>
</evidence>
<dbReference type="HOGENOM" id="CLU_023092_0_0_11"/>
<feature type="region of interest" description="Disordered" evidence="6">
    <location>
        <begin position="558"/>
        <end position="596"/>
    </location>
</feature>
<comment type="subcellular location">
    <subcellularLocation>
        <location evidence="1">Membrane</location>
        <topology evidence="1">Multi-pass membrane protein</topology>
    </subcellularLocation>
</comment>
<dbReference type="OrthoDB" id="3949537at2"/>
<protein>
    <submittedName>
        <fullName evidence="9">ResB protein required for cytochrome c biosynthesis</fullName>
    </submittedName>
</protein>
<dbReference type="InterPro" id="IPR023494">
    <property type="entry name" value="Cyt_c_bgen_Ccs1/CcsB/ResB"/>
</dbReference>
<organism evidence="9 10">
    <name type="scientific">Sanguibacter keddieii (strain ATCC 51767 / DSM 10542 / NCFB 3025 / ST-74)</name>
    <dbReference type="NCBI Taxonomy" id="446469"/>
    <lineage>
        <taxon>Bacteria</taxon>
        <taxon>Bacillati</taxon>
        <taxon>Actinomycetota</taxon>
        <taxon>Actinomycetes</taxon>
        <taxon>Micrococcales</taxon>
        <taxon>Sanguibacteraceae</taxon>
        <taxon>Sanguibacter</taxon>
    </lineage>
</organism>
<keyword evidence="3" id="KW-0201">Cytochrome c-type biogenesis</keyword>
<evidence type="ECO:0000313" key="9">
    <source>
        <dbReference type="EMBL" id="ACZ20678.1"/>
    </source>
</evidence>
<feature type="transmembrane region" description="Helical" evidence="7">
    <location>
        <begin position="108"/>
        <end position="130"/>
    </location>
</feature>
<dbReference type="Pfam" id="PF05140">
    <property type="entry name" value="ResB"/>
    <property type="match status" value="1"/>
</dbReference>
<accession>D1BBB2</accession>
<proteinExistence type="predicted"/>
<dbReference type="EMBL" id="CP001819">
    <property type="protein sequence ID" value="ACZ20678.1"/>
    <property type="molecule type" value="Genomic_DNA"/>
</dbReference>
<gene>
    <name evidence="9" type="ordered locus">Sked_07220</name>
</gene>
<evidence type="ECO:0000256" key="1">
    <source>
        <dbReference type="ARBA" id="ARBA00004141"/>
    </source>
</evidence>
<dbReference type="AlphaFoldDB" id="D1BBB2"/>
<evidence type="ECO:0000259" key="8">
    <source>
        <dbReference type="Pfam" id="PF05140"/>
    </source>
</evidence>
<name>D1BBB2_SANKS</name>
<evidence type="ECO:0000313" key="10">
    <source>
        <dbReference type="Proteomes" id="UP000000322"/>
    </source>
</evidence>
<feature type="region of interest" description="Disordered" evidence="6">
    <location>
        <begin position="1"/>
        <end position="35"/>
    </location>
</feature>
<feature type="compositionally biased region" description="Polar residues" evidence="6">
    <location>
        <begin position="26"/>
        <end position="35"/>
    </location>
</feature>
<feature type="compositionally biased region" description="Polar residues" evidence="6">
    <location>
        <begin position="1"/>
        <end position="11"/>
    </location>
</feature>
<keyword evidence="2 7" id="KW-0812">Transmembrane</keyword>
<feature type="transmembrane region" description="Helical" evidence="7">
    <location>
        <begin position="483"/>
        <end position="502"/>
    </location>
</feature>
<evidence type="ECO:0000256" key="7">
    <source>
        <dbReference type="SAM" id="Phobius"/>
    </source>
</evidence>
<sequence>MTDDTSGTTARGSYRPEGIADEFSGSADTGTSTGPTAPQLGVVGMLRFAWRQLTSMRVALFLLMLLAVAAVPGSVFPQNRQDPAAVAQYVIDNPTLGEWLNRLGFFDVYASVWFSAIYILLFASLVGCILPRTKAHLRALRTAPPRTPRRFARFPARGRYLAPADLVTPEDVSTAAVKHLRRRYLGLPAFRVVTSTEKSGALTVSAERGYLRETGNLVFHISLLGILISFGAGQMLEYRGQAIVVEGRGFANSVVDYDTFESGALFDENSLVPFSMTLDSFHSQFRITDAKAQDFTAFVTVRETDGDSREEQIKVNHPLSQSGAKIYLQGNGFAPSVTVRDAAGEVAFAGAVPFLPQDDVYTSQGVIKVPDVSTGEQVGLVGYLLPTAEVTDDGARSIFPDPINPMLVLTVFHGDLGLDDGIPQNVYRLDTDDMTQSLEDDGTAVTLLVGQGDTVDLPDGLGTIEFDALPRFVALDLRHDPTLLWLLVSSLGALLGVSVSLFTPRRRVWVRATQDEAPDPDGSGRTVRRTVVEVAGLARGDDTGLQGEVDALLRALPAIPDELTRPDDDSADDTADGTSAPDSPSTPDSSTGKADR</sequence>
<dbReference type="PANTHER" id="PTHR31566">
    <property type="entry name" value="CYTOCHROME C BIOGENESIS PROTEIN CCS1, CHLOROPLASTIC"/>
    <property type="match status" value="1"/>
</dbReference>
<dbReference type="GO" id="GO:0016020">
    <property type="term" value="C:membrane"/>
    <property type="evidence" value="ECO:0007669"/>
    <property type="project" value="UniProtKB-SubCell"/>
</dbReference>
<feature type="domain" description="ResB-like" evidence="8">
    <location>
        <begin position="56"/>
        <end position="550"/>
    </location>
</feature>
<evidence type="ECO:0000256" key="2">
    <source>
        <dbReference type="ARBA" id="ARBA00022692"/>
    </source>
</evidence>
<dbReference type="Proteomes" id="UP000000322">
    <property type="component" value="Chromosome"/>
</dbReference>
<dbReference type="InterPro" id="IPR007816">
    <property type="entry name" value="ResB-like_domain"/>
</dbReference>